<feature type="chain" id="PRO_5025363814" description="Extracellular membrane protein CFEM domain-containing protein" evidence="1">
    <location>
        <begin position="21"/>
        <end position="81"/>
    </location>
</feature>
<proteinExistence type="predicted"/>
<dbReference type="EMBL" id="ML975997">
    <property type="protein sequence ID" value="KAF1948075.1"/>
    <property type="molecule type" value="Genomic_DNA"/>
</dbReference>
<accession>A0A6A5T534</accession>
<name>A0A6A5T534_9PLEO</name>
<dbReference type="AlphaFoldDB" id="A0A6A5T534"/>
<keyword evidence="3" id="KW-1185">Reference proteome</keyword>
<evidence type="ECO:0000313" key="3">
    <source>
        <dbReference type="Proteomes" id="UP000800038"/>
    </source>
</evidence>
<protein>
    <recommendedName>
        <fullName evidence="4">Extracellular membrane protein CFEM domain-containing protein</fullName>
    </recommendedName>
</protein>
<reference evidence="2" key="1">
    <citation type="journal article" date="2020" name="Stud. Mycol.">
        <title>101 Dothideomycetes genomes: a test case for predicting lifestyles and emergence of pathogens.</title>
        <authorList>
            <person name="Haridas S."/>
            <person name="Albert R."/>
            <person name="Binder M."/>
            <person name="Bloem J."/>
            <person name="Labutti K."/>
            <person name="Salamov A."/>
            <person name="Andreopoulos B."/>
            <person name="Baker S."/>
            <person name="Barry K."/>
            <person name="Bills G."/>
            <person name="Bluhm B."/>
            <person name="Cannon C."/>
            <person name="Castanera R."/>
            <person name="Culley D."/>
            <person name="Daum C."/>
            <person name="Ezra D."/>
            <person name="Gonzalez J."/>
            <person name="Henrissat B."/>
            <person name="Kuo A."/>
            <person name="Liang C."/>
            <person name="Lipzen A."/>
            <person name="Lutzoni F."/>
            <person name="Magnuson J."/>
            <person name="Mondo S."/>
            <person name="Nolan M."/>
            <person name="Ohm R."/>
            <person name="Pangilinan J."/>
            <person name="Park H.-J."/>
            <person name="Ramirez L."/>
            <person name="Alfaro M."/>
            <person name="Sun H."/>
            <person name="Tritt A."/>
            <person name="Yoshinaga Y."/>
            <person name="Zwiers L.-H."/>
            <person name="Turgeon B."/>
            <person name="Goodwin S."/>
            <person name="Spatafora J."/>
            <person name="Crous P."/>
            <person name="Grigoriev I."/>
        </authorList>
    </citation>
    <scope>NUCLEOTIDE SEQUENCE</scope>
    <source>
        <strain evidence="2">CBS 161.51</strain>
    </source>
</reference>
<sequence length="81" mass="8464">MVRISSAFALLLTIAVGAQAAAYCQCLYADSSHCCVADNIGDCKSTCMNAVPIFQSKACKAGGKYSNVSFFNAQARTGCKP</sequence>
<keyword evidence="1" id="KW-0732">Signal</keyword>
<evidence type="ECO:0008006" key="4">
    <source>
        <dbReference type="Google" id="ProtNLM"/>
    </source>
</evidence>
<evidence type="ECO:0000256" key="1">
    <source>
        <dbReference type="SAM" id="SignalP"/>
    </source>
</evidence>
<dbReference type="Proteomes" id="UP000800038">
    <property type="component" value="Unassembled WGS sequence"/>
</dbReference>
<gene>
    <name evidence="2" type="ORF">EJ02DRAFT_449542</name>
</gene>
<organism evidence="2 3">
    <name type="scientific">Clathrospora elynae</name>
    <dbReference type="NCBI Taxonomy" id="706981"/>
    <lineage>
        <taxon>Eukaryota</taxon>
        <taxon>Fungi</taxon>
        <taxon>Dikarya</taxon>
        <taxon>Ascomycota</taxon>
        <taxon>Pezizomycotina</taxon>
        <taxon>Dothideomycetes</taxon>
        <taxon>Pleosporomycetidae</taxon>
        <taxon>Pleosporales</taxon>
        <taxon>Diademaceae</taxon>
        <taxon>Clathrospora</taxon>
    </lineage>
</organism>
<feature type="signal peptide" evidence="1">
    <location>
        <begin position="1"/>
        <end position="20"/>
    </location>
</feature>
<evidence type="ECO:0000313" key="2">
    <source>
        <dbReference type="EMBL" id="KAF1948075.1"/>
    </source>
</evidence>